<accession>A0AAU2GWC2</accession>
<dbReference type="InterPro" id="IPR029058">
    <property type="entry name" value="AB_hydrolase_fold"/>
</dbReference>
<dbReference type="PANTHER" id="PTHR43798:SF33">
    <property type="entry name" value="HYDROLASE, PUTATIVE (AFU_ORTHOLOGUE AFUA_2G14860)-RELATED"/>
    <property type="match status" value="1"/>
</dbReference>
<dbReference type="PRINTS" id="PR00111">
    <property type="entry name" value="ABHYDROLASE"/>
</dbReference>
<evidence type="ECO:0000313" key="2">
    <source>
        <dbReference type="EMBL" id="WTU39354.1"/>
    </source>
</evidence>
<dbReference type="GO" id="GO:0016020">
    <property type="term" value="C:membrane"/>
    <property type="evidence" value="ECO:0007669"/>
    <property type="project" value="TreeGrafter"/>
</dbReference>
<evidence type="ECO:0000259" key="1">
    <source>
        <dbReference type="Pfam" id="PF00561"/>
    </source>
</evidence>
<name>A0AAU2GWC2_9ACTN</name>
<protein>
    <submittedName>
        <fullName evidence="2">Alpha/beta hydrolase</fullName>
    </submittedName>
</protein>
<organism evidence="2">
    <name type="scientific">Streptomyces sp. NBC_00060</name>
    <dbReference type="NCBI Taxonomy" id="2975636"/>
    <lineage>
        <taxon>Bacteria</taxon>
        <taxon>Bacillati</taxon>
        <taxon>Actinomycetota</taxon>
        <taxon>Actinomycetes</taxon>
        <taxon>Kitasatosporales</taxon>
        <taxon>Streptomycetaceae</taxon>
        <taxon>Streptomyces</taxon>
    </lineage>
</organism>
<dbReference type="InterPro" id="IPR000073">
    <property type="entry name" value="AB_hydrolase_1"/>
</dbReference>
<feature type="domain" description="AB hydrolase-1" evidence="1">
    <location>
        <begin position="26"/>
        <end position="144"/>
    </location>
</feature>
<dbReference type="SUPFAM" id="SSF53474">
    <property type="entry name" value="alpha/beta-Hydrolases"/>
    <property type="match status" value="1"/>
</dbReference>
<gene>
    <name evidence="2" type="ORF">OHV25_07095</name>
</gene>
<dbReference type="InterPro" id="IPR050266">
    <property type="entry name" value="AB_hydrolase_sf"/>
</dbReference>
<reference evidence="2" key="1">
    <citation type="submission" date="2022-10" db="EMBL/GenBank/DDBJ databases">
        <title>The complete genomes of actinobacterial strains from the NBC collection.</title>
        <authorList>
            <person name="Joergensen T.S."/>
            <person name="Alvarez Arevalo M."/>
            <person name="Sterndorff E.B."/>
            <person name="Faurdal D."/>
            <person name="Vuksanovic O."/>
            <person name="Mourched A.-S."/>
            <person name="Charusanti P."/>
            <person name="Shaw S."/>
            <person name="Blin K."/>
            <person name="Weber T."/>
        </authorList>
    </citation>
    <scope>NUCLEOTIDE SEQUENCE</scope>
    <source>
        <strain evidence="2">NBC_00060</strain>
    </source>
</reference>
<dbReference type="Gene3D" id="3.40.50.1820">
    <property type="entry name" value="alpha/beta hydrolase"/>
    <property type="match status" value="1"/>
</dbReference>
<dbReference type="Pfam" id="PF00561">
    <property type="entry name" value="Abhydrolase_1"/>
    <property type="match status" value="1"/>
</dbReference>
<dbReference type="EMBL" id="CP108253">
    <property type="protein sequence ID" value="WTU39354.1"/>
    <property type="molecule type" value="Genomic_DNA"/>
</dbReference>
<keyword evidence="2" id="KW-0378">Hydrolase</keyword>
<dbReference type="AlphaFoldDB" id="A0AAU2GWC2"/>
<dbReference type="GO" id="GO:0016787">
    <property type="term" value="F:hydrolase activity"/>
    <property type="evidence" value="ECO:0007669"/>
    <property type="project" value="UniProtKB-KW"/>
</dbReference>
<dbReference type="PANTHER" id="PTHR43798">
    <property type="entry name" value="MONOACYLGLYCEROL LIPASE"/>
    <property type="match status" value="1"/>
</dbReference>
<proteinExistence type="predicted"/>
<sequence length="285" mass="30743">MVMIRANGLGLHVQRLRPPHRRPDATVVFVHGAFIDSLASYYFTLGPKFAEAGFDAVMYDLRGHGRSERPPSGYALEHFTADLDALLDELGIAHPVHLVGNSFGGTVALDFVVHRPDRVATVTVVESGPASRAWSHTMTSALRHAGDMGDDEALVWFTEQYGTLSSTRTGDARHDAHIRRLGRAAAKLVRATTIAEDMPTGRVLTDEQLGGVRCPVLLVNGQEGLVAAESARLRSLLPHCRVAVVPGQKHSVLVEASDAVGRLALDWVREHAGAAPEPSGPRPVR</sequence>